<keyword evidence="4" id="KW-0597">Phosphoprotein</keyword>
<dbReference type="InterPro" id="IPR008266">
    <property type="entry name" value="Tyr_kinase_AS"/>
</dbReference>
<evidence type="ECO:0000256" key="6">
    <source>
        <dbReference type="ARBA" id="ARBA00022692"/>
    </source>
</evidence>
<reference evidence="17" key="1">
    <citation type="submission" date="2022-02" db="EMBL/GenBank/DDBJ databases">
        <title>Atlantic sturgeon de novo genome assembly.</title>
        <authorList>
            <person name="Stock M."/>
            <person name="Klopp C."/>
            <person name="Guiguen Y."/>
            <person name="Cabau C."/>
            <person name="Parinello H."/>
            <person name="Santidrian Yebra-Pimentel E."/>
            <person name="Kuhl H."/>
            <person name="Dirks R.P."/>
            <person name="Guessner J."/>
            <person name="Wuertz S."/>
            <person name="Du K."/>
            <person name="Schartl M."/>
        </authorList>
    </citation>
    <scope>NUCLEOTIDE SEQUENCE</scope>
    <source>
        <strain evidence="17">STURGEONOMICS-FGT-2020</strain>
        <tissue evidence="17">Whole blood</tissue>
    </source>
</reference>
<dbReference type="FunFam" id="3.30.200.20:FF:000275">
    <property type="entry name" value="Apoptosis associated tyrosine kinase"/>
    <property type="match status" value="1"/>
</dbReference>
<keyword evidence="3" id="KW-0723">Serine/threonine-protein kinase</keyword>
<evidence type="ECO:0000313" key="18">
    <source>
        <dbReference type="Proteomes" id="UP001230051"/>
    </source>
</evidence>
<dbReference type="EC" id="2.7.11.1" evidence="2"/>
<evidence type="ECO:0000256" key="10">
    <source>
        <dbReference type="ARBA" id="ARBA00022989"/>
    </source>
</evidence>
<feature type="region of interest" description="Disordered" evidence="15">
    <location>
        <begin position="1528"/>
        <end position="1571"/>
    </location>
</feature>
<feature type="compositionally biased region" description="Low complexity" evidence="15">
    <location>
        <begin position="932"/>
        <end position="941"/>
    </location>
</feature>
<feature type="region of interest" description="Disordered" evidence="15">
    <location>
        <begin position="603"/>
        <end position="655"/>
    </location>
</feature>
<dbReference type="PROSITE" id="PS00107">
    <property type="entry name" value="PROTEIN_KINASE_ATP"/>
    <property type="match status" value="1"/>
</dbReference>
<feature type="compositionally biased region" description="Pro residues" evidence="15">
    <location>
        <begin position="942"/>
        <end position="970"/>
    </location>
</feature>
<dbReference type="GO" id="GO:0005524">
    <property type="term" value="F:ATP binding"/>
    <property type="evidence" value="ECO:0007669"/>
    <property type="project" value="UniProtKB-UniRule"/>
</dbReference>
<dbReference type="Proteomes" id="UP001230051">
    <property type="component" value="Unassembled WGS sequence"/>
</dbReference>
<dbReference type="PROSITE" id="PS00109">
    <property type="entry name" value="PROTEIN_KINASE_TYR"/>
    <property type="match status" value="1"/>
</dbReference>
<dbReference type="GO" id="GO:0016020">
    <property type="term" value="C:membrane"/>
    <property type="evidence" value="ECO:0007669"/>
    <property type="project" value="UniProtKB-SubCell"/>
</dbReference>
<feature type="binding site" evidence="14">
    <location>
        <position position="165"/>
    </location>
    <ligand>
        <name>ATP</name>
        <dbReference type="ChEBI" id="CHEBI:30616"/>
    </ligand>
</feature>
<name>A0AAD8CG48_ACIOX</name>
<dbReference type="InterPro" id="IPR000719">
    <property type="entry name" value="Prot_kinase_dom"/>
</dbReference>
<feature type="region of interest" description="Disordered" evidence="15">
    <location>
        <begin position="915"/>
        <end position="983"/>
    </location>
</feature>
<protein>
    <recommendedName>
        <fullName evidence="2">non-specific serine/threonine protein kinase</fullName>
        <ecNumber evidence="2">2.7.11.1</ecNumber>
    </recommendedName>
</protein>
<evidence type="ECO:0000256" key="8">
    <source>
        <dbReference type="ARBA" id="ARBA00022777"/>
    </source>
</evidence>
<comment type="caution">
    <text evidence="17">The sequence shown here is derived from an EMBL/GenBank/DDBJ whole genome shotgun (WGS) entry which is preliminary data.</text>
</comment>
<dbReference type="InterPro" id="IPR001245">
    <property type="entry name" value="Ser-Thr/Tyr_kinase_cat_dom"/>
</dbReference>
<dbReference type="Pfam" id="PF07714">
    <property type="entry name" value="PK_Tyr_Ser-Thr"/>
    <property type="match status" value="1"/>
</dbReference>
<proteinExistence type="predicted"/>
<feature type="region of interest" description="Disordered" evidence="15">
    <location>
        <begin position="840"/>
        <end position="868"/>
    </location>
</feature>
<dbReference type="GO" id="GO:0004674">
    <property type="term" value="F:protein serine/threonine kinase activity"/>
    <property type="evidence" value="ECO:0007669"/>
    <property type="project" value="UniProtKB-KW"/>
</dbReference>
<keyword evidence="11" id="KW-0472">Membrane</keyword>
<accession>A0AAD8CG48</accession>
<dbReference type="FunFam" id="1.10.510.10:FF:000347">
    <property type="entry name" value="Apoptosis associated tyrosine kinase"/>
    <property type="match status" value="1"/>
</dbReference>
<keyword evidence="18" id="KW-1185">Reference proteome</keyword>
<evidence type="ECO:0000256" key="1">
    <source>
        <dbReference type="ARBA" id="ARBA00004167"/>
    </source>
</evidence>
<keyword evidence="6" id="KW-0812">Transmembrane</keyword>
<feature type="compositionally biased region" description="Pro residues" evidence="15">
    <location>
        <begin position="615"/>
        <end position="628"/>
    </location>
</feature>
<dbReference type="PRINTS" id="PR00109">
    <property type="entry name" value="TYRKINASE"/>
</dbReference>
<evidence type="ECO:0000256" key="4">
    <source>
        <dbReference type="ARBA" id="ARBA00022553"/>
    </source>
</evidence>
<feature type="compositionally biased region" description="Polar residues" evidence="15">
    <location>
        <begin position="1562"/>
        <end position="1571"/>
    </location>
</feature>
<keyword evidence="8 17" id="KW-0418">Kinase</keyword>
<organism evidence="17 18">
    <name type="scientific">Acipenser oxyrinchus oxyrinchus</name>
    <dbReference type="NCBI Taxonomy" id="40147"/>
    <lineage>
        <taxon>Eukaryota</taxon>
        <taxon>Metazoa</taxon>
        <taxon>Chordata</taxon>
        <taxon>Craniata</taxon>
        <taxon>Vertebrata</taxon>
        <taxon>Euteleostomi</taxon>
        <taxon>Actinopterygii</taxon>
        <taxon>Chondrostei</taxon>
        <taxon>Acipenseriformes</taxon>
        <taxon>Acipenseridae</taxon>
        <taxon>Acipenser</taxon>
    </lineage>
</organism>
<evidence type="ECO:0000256" key="9">
    <source>
        <dbReference type="ARBA" id="ARBA00022840"/>
    </source>
</evidence>
<dbReference type="GO" id="GO:0012505">
    <property type="term" value="C:endomembrane system"/>
    <property type="evidence" value="ECO:0007669"/>
    <property type="project" value="UniProtKB-ARBA"/>
</dbReference>
<dbReference type="Gene3D" id="3.30.200.20">
    <property type="entry name" value="Phosphorylase Kinase, domain 1"/>
    <property type="match status" value="1"/>
</dbReference>
<evidence type="ECO:0000256" key="12">
    <source>
        <dbReference type="ARBA" id="ARBA00047899"/>
    </source>
</evidence>
<dbReference type="InterPro" id="IPR011009">
    <property type="entry name" value="Kinase-like_dom_sf"/>
</dbReference>
<gene>
    <name evidence="17" type="primary">LMTK3</name>
    <name evidence="17" type="ORF">AOXY_G36368</name>
</gene>
<dbReference type="PROSITE" id="PS50011">
    <property type="entry name" value="PROTEIN_KINASE_DOM"/>
    <property type="match status" value="1"/>
</dbReference>
<evidence type="ECO:0000256" key="15">
    <source>
        <dbReference type="SAM" id="MobiDB-lite"/>
    </source>
</evidence>
<feature type="non-terminal residue" evidence="17">
    <location>
        <position position="1"/>
    </location>
</feature>
<keyword evidence="5" id="KW-0808">Transferase</keyword>
<evidence type="ECO:0000313" key="17">
    <source>
        <dbReference type="EMBL" id="KAK1144902.1"/>
    </source>
</evidence>
<evidence type="ECO:0000256" key="3">
    <source>
        <dbReference type="ARBA" id="ARBA00022527"/>
    </source>
</evidence>
<dbReference type="EMBL" id="JAGXEW010000175">
    <property type="protein sequence ID" value="KAK1144902.1"/>
    <property type="molecule type" value="Genomic_DNA"/>
</dbReference>
<feature type="compositionally biased region" description="Pro residues" evidence="15">
    <location>
        <begin position="919"/>
        <end position="931"/>
    </location>
</feature>
<evidence type="ECO:0000256" key="2">
    <source>
        <dbReference type="ARBA" id="ARBA00012513"/>
    </source>
</evidence>
<comment type="catalytic activity">
    <reaction evidence="13">
        <text>L-seryl-[protein] + ATP = O-phospho-L-seryl-[protein] + ADP + H(+)</text>
        <dbReference type="Rhea" id="RHEA:17989"/>
        <dbReference type="Rhea" id="RHEA-COMP:9863"/>
        <dbReference type="Rhea" id="RHEA-COMP:11604"/>
        <dbReference type="ChEBI" id="CHEBI:15378"/>
        <dbReference type="ChEBI" id="CHEBI:29999"/>
        <dbReference type="ChEBI" id="CHEBI:30616"/>
        <dbReference type="ChEBI" id="CHEBI:83421"/>
        <dbReference type="ChEBI" id="CHEBI:456216"/>
        <dbReference type="EC" id="2.7.11.1"/>
    </reaction>
</comment>
<evidence type="ECO:0000256" key="11">
    <source>
        <dbReference type="ARBA" id="ARBA00023136"/>
    </source>
</evidence>
<dbReference type="Gene3D" id="1.10.510.10">
    <property type="entry name" value="Transferase(Phosphotransferase) domain 1"/>
    <property type="match status" value="1"/>
</dbReference>
<evidence type="ECO:0000256" key="7">
    <source>
        <dbReference type="ARBA" id="ARBA00022741"/>
    </source>
</evidence>
<keyword evidence="7 14" id="KW-0547">Nucleotide-binding</keyword>
<dbReference type="SUPFAM" id="SSF56112">
    <property type="entry name" value="Protein kinase-like (PK-like)"/>
    <property type="match status" value="1"/>
</dbReference>
<dbReference type="PANTHER" id="PTHR24417">
    <property type="entry name" value="SERINE/THREONINE-PROTEIN KINASE LMTK1"/>
    <property type="match status" value="1"/>
</dbReference>
<keyword evidence="10" id="KW-1133">Transmembrane helix</keyword>
<comment type="catalytic activity">
    <reaction evidence="12">
        <text>L-threonyl-[protein] + ATP = O-phospho-L-threonyl-[protein] + ADP + H(+)</text>
        <dbReference type="Rhea" id="RHEA:46608"/>
        <dbReference type="Rhea" id="RHEA-COMP:11060"/>
        <dbReference type="Rhea" id="RHEA-COMP:11605"/>
        <dbReference type="ChEBI" id="CHEBI:15378"/>
        <dbReference type="ChEBI" id="CHEBI:30013"/>
        <dbReference type="ChEBI" id="CHEBI:30616"/>
        <dbReference type="ChEBI" id="CHEBI:61977"/>
        <dbReference type="ChEBI" id="CHEBI:456216"/>
        <dbReference type="EC" id="2.7.11.1"/>
    </reaction>
</comment>
<dbReference type="InterPro" id="IPR017441">
    <property type="entry name" value="Protein_kinase_ATP_BS"/>
</dbReference>
<keyword evidence="9 14" id="KW-0067">ATP-binding</keyword>
<evidence type="ECO:0000256" key="13">
    <source>
        <dbReference type="ARBA" id="ARBA00048679"/>
    </source>
</evidence>
<feature type="domain" description="Protein kinase" evidence="16">
    <location>
        <begin position="134"/>
        <end position="409"/>
    </location>
</feature>
<dbReference type="PANTHER" id="PTHR24417:SF2">
    <property type="entry name" value="SERINE_THREONINE-PROTEIN KINASE LMTK3"/>
    <property type="match status" value="1"/>
</dbReference>
<dbReference type="GO" id="GO:0005737">
    <property type="term" value="C:cytoplasm"/>
    <property type="evidence" value="ECO:0007669"/>
    <property type="project" value="UniProtKB-ARBA"/>
</dbReference>
<evidence type="ECO:0000259" key="16">
    <source>
        <dbReference type="PROSITE" id="PS50011"/>
    </source>
</evidence>
<sequence>MLARRWLVLYTAAVMSYFNPERALAAPQDNDGVVQSRAPPLSPPPYVVVLISCSGVFSFVLLLLACMCCKRGGGFNEFDNPEGEECSGGEGSPAAEDSSSSQSLPEVYILPLSQVNHPSIQKGGGRQGFSRQNLSYLQEIGNGWFGKVILSEMFSDPSPAQAVVKELRVNAGSLEQRKFLTEAQPYRSLQHPNILQCLGLCSETLPFLLVMEFCQLGDLKRYLRAQRKSDGMTPDLLTCDLATLQRMAFEITSGLLHLHQNNYIHSDLALRNCLLTSDLTVRIGDYGLSHSHYKEDYYLTPDKLWIPLRWVAPELLDELHGNLLVIDQSKASNVWSLGVTIWELFEFGAQPHRHLSDEEVLTFVIKERQIKLAKPRLKLAHSDYWYEVMQSCWLPSSQRPPVEEIHLLLSSLIAAERGMGAEEGVEESDESFEQRWDCLRASPLNRPQQNNNLNPASFPLLEPVGSNTSGQTSVTIDLDDILTVTETSKGLNFEYLWEQARRGRGHLPKPLPLTHPLPISNPTHHGQMTSRAHSRHSLDTPTVVPVISARSPSLASEYYIRLEEHAPNPNSPPPTHPNGLSIALPLPEKRHFIKLQTFPYEPLSSHFPAQSSPHSGPPLPPPFPPPSYPQSTDSLNGRMLPASGTAEQGRKVTATTDSDLELTELKTRSNHLGQKMTSTESAKLLTRKAVPVEIMTNNTVEILPFGTGSVNITPRDYAMVNITPVNQSLLQTEPEPSGLVEVMPNELPSEKSGCLPPSLPEKGRLLDGSQPKSGCFPVHSPPKTEADLPQLALTFPPKSRTEVKEVVVSELYLHSRPLPPPPTNQPLLLQSKTGLVGQEEHIKGSEPNLPSDWSASGSVPEVHDNKSSMEVLKNSRNRLPSFTGSASLSGSSEYTDPLMGASISNFDLLAFQRQRRPHAVPPSPSLSPSLPPSSLLRTSPPLLMPPSTRPLPPPLSPSFPPPLSSPPQLPPAYQAKISPTTNEAPLRVTAMHDNKDQNVSEVAASLDIASSHLTETPSSPLSIKPSKSVLTELMTTQKTTPSQSLINEITPESSDIMSLFTESTATDPLLKEKMTSSSLLEDIACNIMSTDSVLSNKTFLTDMMSSESDWMTCDKTFLTDVSSSQSEWMDIMSNKTFLTDIPSNDIPPDKPERTEIVSRGLTDIQSHGPAGGVHKDLSSSTQVTSRSSTVLTTADTELESEILPKESVFTDITASSLVNEISLSSPVLTNTEPTASAETVVDTRLREMKSEDFVATPKEFTKLTPSKLLSNAMNFKTTQHSSVTEPRELADVKQRIHTDMGLKDAVPEEITASQTHDPSWDRPAGAETRCQGSLEIIITPSGPESEDSEITQKESVILTDDTLTGVASSDLELTAVEPKDCVLTGVNPSEGVFTGIEPKDCVLTGAEHPYSLSLTSCNSTLTEILPSTLLLTEVAAHTPALAKSPQTDTALIVTKDSVEVQTGITSAHSALKAIEPNAVTEATALEGIEQTMELEISEPEKETASGDASLTELSLPLKTALTDLPLSQILPSNQSETEPADSTYVTSSHHPATESLGLKATPSEQSLTKSL</sequence>
<comment type="subcellular location">
    <subcellularLocation>
        <location evidence="1">Membrane</location>
        <topology evidence="1">Single-pass membrane protein</topology>
    </subcellularLocation>
</comment>
<evidence type="ECO:0000256" key="5">
    <source>
        <dbReference type="ARBA" id="ARBA00022679"/>
    </source>
</evidence>
<evidence type="ECO:0000256" key="14">
    <source>
        <dbReference type="PROSITE-ProRule" id="PRU10141"/>
    </source>
</evidence>